<keyword evidence="2" id="KW-1185">Reference proteome</keyword>
<sequence>MLFTANILIYNNGVAAKKGKLSLTTERKIL</sequence>
<proteinExistence type="predicted"/>
<organism evidence="1 2">
    <name type="scientific">Marinomonas rhizomae</name>
    <dbReference type="NCBI Taxonomy" id="491948"/>
    <lineage>
        <taxon>Bacteria</taxon>
        <taxon>Pseudomonadati</taxon>
        <taxon>Pseudomonadota</taxon>
        <taxon>Gammaproteobacteria</taxon>
        <taxon>Oceanospirillales</taxon>
        <taxon>Oceanospirillaceae</taxon>
        <taxon>Marinomonas</taxon>
    </lineage>
</organism>
<accession>A0A366JAL1</accession>
<evidence type="ECO:0000313" key="2">
    <source>
        <dbReference type="Proteomes" id="UP000252792"/>
    </source>
</evidence>
<dbReference type="AlphaFoldDB" id="A0A366JAL1"/>
<evidence type="ECO:0000313" key="1">
    <source>
        <dbReference type="EMBL" id="RBP83409.1"/>
    </source>
</evidence>
<gene>
    <name evidence="1" type="ORF">DFP80_10654</name>
</gene>
<reference evidence="1 2" key="1">
    <citation type="submission" date="2018-06" db="EMBL/GenBank/DDBJ databases">
        <title>Genomic Encyclopedia of Type Strains, Phase III (KMG-III): the genomes of soil and plant-associated and newly described type strains.</title>
        <authorList>
            <person name="Whitman W."/>
        </authorList>
    </citation>
    <scope>NUCLEOTIDE SEQUENCE [LARGE SCALE GENOMIC DNA]</scope>
    <source>
        <strain evidence="1 2">CECT 7377</strain>
    </source>
</reference>
<name>A0A366JAL1_9GAMM</name>
<comment type="caution">
    <text evidence="1">The sequence shown here is derived from an EMBL/GenBank/DDBJ whole genome shotgun (WGS) entry which is preliminary data.</text>
</comment>
<dbReference type="Proteomes" id="UP000252792">
    <property type="component" value="Unassembled WGS sequence"/>
</dbReference>
<protein>
    <submittedName>
        <fullName evidence="1">Uncharacterized protein</fullName>
    </submittedName>
</protein>
<dbReference type="EMBL" id="QNSE01000006">
    <property type="protein sequence ID" value="RBP83409.1"/>
    <property type="molecule type" value="Genomic_DNA"/>
</dbReference>